<dbReference type="InterPro" id="IPR011598">
    <property type="entry name" value="bHLH_dom"/>
</dbReference>
<dbReference type="AlphaFoldDB" id="A0A0R3TC26"/>
<gene>
    <name evidence="3" type="ORF">HNAJ_LOCUS4613</name>
</gene>
<reference evidence="5" key="1">
    <citation type="submission" date="2017-02" db="UniProtKB">
        <authorList>
            <consortium name="WormBaseParasite"/>
        </authorList>
    </citation>
    <scope>IDENTIFICATION</scope>
</reference>
<reference evidence="3 4" key="2">
    <citation type="submission" date="2018-11" db="EMBL/GenBank/DDBJ databases">
        <authorList>
            <consortium name="Pathogen Informatics"/>
        </authorList>
    </citation>
    <scope>NUCLEOTIDE SEQUENCE [LARGE SCALE GENOMIC DNA]</scope>
</reference>
<organism evidence="5">
    <name type="scientific">Rodentolepis nana</name>
    <name type="common">Dwarf tapeworm</name>
    <name type="synonym">Hymenolepis nana</name>
    <dbReference type="NCBI Taxonomy" id="102285"/>
    <lineage>
        <taxon>Eukaryota</taxon>
        <taxon>Metazoa</taxon>
        <taxon>Spiralia</taxon>
        <taxon>Lophotrochozoa</taxon>
        <taxon>Platyhelminthes</taxon>
        <taxon>Cestoda</taxon>
        <taxon>Eucestoda</taxon>
        <taxon>Cyclophyllidea</taxon>
        <taxon>Hymenolepididae</taxon>
        <taxon>Rodentolepis</taxon>
    </lineage>
</organism>
<dbReference type="PANTHER" id="PTHR23349:SF111">
    <property type="entry name" value="BHLH DOMAIN-CONTAINING PROTEIN"/>
    <property type="match status" value="1"/>
</dbReference>
<dbReference type="EMBL" id="UZAE01003371">
    <property type="protein sequence ID" value="VDO00473.1"/>
    <property type="molecule type" value="Genomic_DNA"/>
</dbReference>
<accession>A0A0R3TC26</accession>
<evidence type="ECO:0000256" key="1">
    <source>
        <dbReference type="SAM" id="MobiDB-lite"/>
    </source>
</evidence>
<dbReference type="PROSITE" id="PS50888">
    <property type="entry name" value="BHLH"/>
    <property type="match status" value="1"/>
</dbReference>
<feature type="region of interest" description="Disordered" evidence="1">
    <location>
        <begin position="15"/>
        <end position="37"/>
    </location>
</feature>
<protein>
    <submittedName>
        <fullName evidence="5">BHLH domain-containing protein</fullName>
    </submittedName>
</protein>
<proteinExistence type="predicted"/>
<evidence type="ECO:0000313" key="5">
    <source>
        <dbReference type="WBParaSite" id="HNAJ_0000461501-mRNA-1"/>
    </source>
</evidence>
<dbReference type="WBParaSite" id="HNAJ_0000461501-mRNA-1">
    <property type="protein sequence ID" value="HNAJ_0000461501-mRNA-1"/>
    <property type="gene ID" value="HNAJ_0000461501"/>
</dbReference>
<dbReference type="Gene3D" id="4.10.280.10">
    <property type="entry name" value="Helix-loop-helix DNA-binding domain"/>
    <property type="match status" value="1"/>
</dbReference>
<dbReference type="GO" id="GO:0000981">
    <property type="term" value="F:DNA-binding transcription factor activity, RNA polymerase II-specific"/>
    <property type="evidence" value="ECO:0007669"/>
    <property type="project" value="TreeGrafter"/>
</dbReference>
<dbReference type="GO" id="GO:0046983">
    <property type="term" value="F:protein dimerization activity"/>
    <property type="evidence" value="ECO:0007669"/>
    <property type="project" value="InterPro"/>
</dbReference>
<dbReference type="Pfam" id="PF00010">
    <property type="entry name" value="HLH"/>
    <property type="match status" value="1"/>
</dbReference>
<name>A0A0R3TC26_RODNA</name>
<sequence>MIIWNANNGCKRLDKENQKGEFEDKSRESRRTLQRELDRRRTDALNVAYTELRALLPHVPQDTKLTKHRTLLGAIAYIKQLIALIHSNNADSCQTPQNFCPSYSWMPKL</sequence>
<dbReference type="InterPro" id="IPR036638">
    <property type="entry name" value="HLH_DNA-bd_sf"/>
</dbReference>
<dbReference type="GO" id="GO:0032502">
    <property type="term" value="P:developmental process"/>
    <property type="evidence" value="ECO:0007669"/>
    <property type="project" value="TreeGrafter"/>
</dbReference>
<evidence type="ECO:0000313" key="3">
    <source>
        <dbReference type="EMBL" id="VDO00473.1"/>
    </source>
</evidence>
<dbReference type="Proteomes" id="UP000278807">
    <property type="component" value="Unassembled WGS sequence"/>
</dbReference>
<dbReference type="OrthoDB" id="6233288at2759"/>
<keyword evidence="4" id="KW-1185">Reference proteome</keyword>
<dbReference type="SMART" id="SM00353">
    <property type="entry name" value="HLH"/>
    <property type="match status" value="1"/>
</dbReference>
<evidence type="ECO:0000259" key="2">
    <source>
        <dbReference type="PROSITE" id="PS50888"/>
    </source>
</evidence>
<evidence type="ECO:0000313" key="4">
    <source>
        <dbReference type="Proteomes" id="UP000278807"/>
    </source>
</evidence>
<dbReference type="PANTHER" id="PTHR23349">
    <property type="entry name" value="BASIC HELIX-LOOP-HELIX TRANSCRIPTION FACTOR, TWIST"/>
    <property type="match status" value="1"/>
</dbReference>
<dbReference type="SUPFAM" id="SSF47459">
    <property type="entry name" value="HLH, helix-loop-helix DNA-binding domain"/>
    <property type="match status" value="1"/>
</dbReference>
<dbReference type="GO" id="GO:0000977">
    <property type="term" value="F:RNA polymerase II transcription regulatory region sequence-specific DNA binding"/>
    <property type="evidence" value="ECO:0007669"/>
    <property type="project" value="TreeGrafter"/>
</dbReference>
<dbReference type="STRING" id="102285.A0A0R3TC26"/>
<feature type="domain" description="BHLH" evidence="2">
    <location>
        <begin position="29"/>
        <end position="81"/>
    </location>
</feature>
<dbReference type="InterPro" id="IPR050283">
    <property type="entry name" value="E-box_TF_Regulators"/>
</dbReference>